<dbReference type="AlphaFoldDB" id="D1YJA5"/>
<dbReference type="EMBL" id="ADFT01000018">
    <property type="protein sequence ID" value="EFB62374.1"/>
    <property type="molecule type" value="Genomic_DNA"/>
</dbReference>
<evidence type="ECO:0000313" key="3">
    <source>
        <dbReference type="Proteomes" id="UP000003684"/>
    </source>
</evidence>
<gene>
    <name evidence="2" type="ORF">HMPREF9209_1011</name>
</gene>
<accession>D1YJA5</accession>
<comment type="caution">
    <text evidence="2">The sequence shown here is derived from an EMBL/GenBank/DDBJ whole genome shotgun (WGS) entry which is preliminary data.</text>
</comment>
<evidence type="ECO:0000259" key="1">
    <source>
        <dbReference type="Pfam" id="PF01610"/>
    </source>
</evidence>
<evidence type="ECO:0000313" key="2">
    <source>
        <dbReference type="EMBL" id="EFB62374.1"/>
    </source>
</evidence>
<reference evidence="2 3" key="1">
    <citation type="submission" date="2009-12" db="EMBL/GenBank/DDBJ databases">
        <title>Genome Sequence of Lactobacillus gasseri 224-1.</title>
        <authorList>
            <person name="Durkin A.S."/>
            <person name="Madupu R."/>
            <person name="Torralba M."/>
            <person name="Methe B."/>
            <person name="Sutton G."/>
            <person name="Strausberg R.L."/>
            <person name="Nelson K.E."/>
        </authorList>
    </citation>
    <scope>NUCLEOTIDE SEQUENCE [LARGE SCALE GENOMIC DNA]</scope>
    <source>
        <strain evidence="2 3">224-1</strain>
    </source>
</reference>
<proteinExistence type="predicted"/>
<dbReference type="InterPro" id="IPR002560">
    <property type="entry name" value="Transposase_DDE"/>
</dbReference>
<organism evidence="2 3">
    <name type="scientific">Lactobacillus gasseri 224-1</name>
    <dbReference type="NCBI Taxonomy" id="679196"/>
    <lineage>
        <taxon>Bacteria</taxon>
        <taxon>Bacillati</taxon>
        <taxon>Bacillota</taxon>
        <taxon>Bacilli</taxon>
        <taxon>Lactobacillales</taxon>
        <taxon>Lactobacillaceae</taxon>
        <taxon>Lactobacillus</taxon>
    </lineage>
</organism>
<feature type="domain" description="Transposase IS204/IS1001/IS1096/IS1165 DDE" evidence="1">
    <location>
        <begin position="1"/>
        <end position="41"/>
    </location>
</feature>
<dbReference type="Pfam" id="PF01610">
    <property type="entry name" value="DDE_Tnp_ISL3"/>
    <property type="match status" value="1"/>
</dbReference>
<protein>
    <submittedName>
        <fullName evidence="2">Transposase</fullName>
    </submittedName>
</protein>
<dbReference type="Proteomes" id="UP000003684">
    <property type="component" value="Unassembled WGS sequence"/>
</dbReference>
<name>D1YJA5_LACGS</name>
<sequence>MDLNCYYPIVAKELFPNAQIVIDRFHMVQMLTRSFNSLRVQT</sequence>